<feature type="transmembrane region" description="Helical" evidence="2">
    <location>
        <begin position="119"/>
        <end position="141"/>
    </location>
</feature>
<sequence>MTGRSGRRAAADNGAATTRGGTRAGAAPDLVPLRITAVSAAAVLLAQPVWAGLFITGQVSYLGAHGGGAFVALLLVLCQLVAVLVLWRPGHGSPGPVLYSVAELGLVITQMALGGARVLAVHIPLGVALIGTALLFARWACSDRGARRRGRAAR</sequence>
<evidence type="ECO:0000313" key="3">
    <source>
        <dbReference type="EMBL" id="GEL19069.1"/>
    </source>
</evidence>
<keyword evidence="2" id="KW-1133">Transmembrane helix</keyword>
<feature type="transmembrane region" description="Helical" evidence="2">
    <location>
        <begin position="33"/>
        <end position="55"/>
    </location>
</feature>
<evidence type="ECO:0000256" key="2">
    <source>
        <dbReference type="SAM" id="Phobius"/>
    </source>
</evidence>
<proteinExistence type="predicted"/>
<dbReference type="OrthoDB" id="3823611at2"/>
<dbReference type="STRING" id="1123024.GCA_000423625_04163"/>
<name>A0A511D2Q7_9PSEU</name>
<feature type="compositionally biased region" description="Low complexity" evidence="1">
    <location>
        <begin position="11"/>
        <end position="22"/>
    </location>
</feature>
<keyword evidence="2" id="KW-0472">Membrane</keyword>
<organism evidence="3 4">
    <name type="scientific">Pseudonocardia asaccharolytica DSM 44247 = NBRC 16224</name>
    <dbReference type="NCBI Taxonomy" id="1123024"/>
    <lineage>
        <taxon>Bacteria</taxon>
        <taxon>Bacillati</taxon>
        <taxon>Actinomycetota</taxon>
        <taxon>Actinomycetes</taxon>
        <taxon>Pseudonocardiales</taxon>
        <taxon>Pseudonocardiaceae</taxon>
        <taxon>Pseudonocardia</taxon>
    </lineage>
</organism>
<evidence type="ECO:0000256" key="1">
    <source>
        <dbReference type="SAM" id="MobiDB-lite"/>
    </source>
</evidence>
<evidence type="ECO:0000313" key="4">
    <source>
        <dbReference type="Proteomes" id="UP000321328"/>
    </source>
</evidence>
<dbReference type="Proteomes" id="UP000321328">
    <property type="component" value="Unassembled WGS sequence"/>
</dbReference>
<keyword evidence="2" id="KW-0812">Transmembrane</keyword>
<reference evidence="3 4" key="1">
    <citation type="submission" date="2019-07" db="EMBL/GenBank/DDBJ databases">
        <title>Whole genome shotgun sequence of Pseudonocardia asaccharolytica NBRC 16224.</title>
        <authorList>
            <person name="Hosoyama A."/>
            <person name="Uohara A."/>
            <person name="Ohji S."/>
            <person name="Ichikawa N."/>
        </authorList>
    </citation>
    <scope>NUCLEOTIDE SEQUENCE [LARGE SCALE GENOMIC DNA]</scope>
    <source>
        <strain evidence="3 4">NBRC 16224</strain>
    </source>
</reference>
<feature type="transmembrane region" description="Helical" evidence="2">
    <location>
        <begin position="96"/>
        <end position="113"/>
    </location>
</feature>
<dbReference type="RefSeq" id="WP_051233354.1">
    <property type="nucleotide sequence ID" value="NZ_AUII01000027.1"/>
</dbReference>
<feature type="transmembrane region" description="Helical" evidence="2">
    <location>
        <begin position="67"/>
        <end position="87"/>
    </location>
</feature>
<gene>
    <name evidence="3" type="ORF">PA7_29060</name>
</gene>
<dbReference type="AlphaFoldDB" id="A0A511D2Q7"/>
<comment type="caution">
    <text evidence="3">The sequence shown here is derived from an EMBL/GenBank/DDBJ whole genome shotgun (WGS) entry which is preliminary data.</text>
</comment>
<feature type="region of interest" description="Disordered" evidence="1">
    <location>
        <begin position="1"/>
        <end position="22"/>
    </location>
</feature>
<protein>
    <submittedName>
        <fullName evidence="3">Uncharacterized protein</fullName>
    </submittedName>
</protein>
<keyword evidence="4" id="KW-1185">Reference proteome</keyword>
<dbReference type="EMBL" id="BJVI01000030">
    <property type="protein sequence ID" value="GEL19069.1"/>
    <property type="molecule type" value="Genomic_DNA"/>
</dbReference>
<accession>A0A511D2Q7</accession>